<dbReference type="Gene3D" id="1.10.1510.10">
    <property type="entry name" value="Uncharacterised protein YqeY/AIM41 PF09424, N-terminal domain"/>
    <property type="match status" value="1"/>
</dbReference>
<dbReference type="EMBL" id="CP019640">
    <property type="protein sequence ID" value="AQQ55076.1"/>
    <property type="molecule type" value="Genomic_DNA"/>
</dbReference>
<dbReference type="SUPFAM" id="SSF89095">
    <property type="entry name" value="GatB/YqeY motif"/>
    <property type="match status" value="1"/>
</dbReference>
<evidence type="ECO:0008006" key="4">
    <source>
        <dbReference type="Google" id="ProtNLM"/>
    </source>
</evidence>
<proteinExistence type="predicted"/>
<sequence length="150" mass="16659">MTIKTDIDQHIKEAMKAKDKERLATLRQLKSALQNEQINAKDPLTADEELTVVNREVKQTKEELEGYQKAEGDYAAVISKLEKRLEELSRYLPAQLSEAEVEAAIREVITETGAAGPSDKGAVLKVIMPRLKGKADGKFINQTVARLLGQ</sequence>
<name>A0A1Q2L3S5_9BACL</name>
<evidence type="ECO:0000313" key="3">
    <source>
        <dbReference type="Proteomes" id="UP000188184"/>
    </source>
</evidence>
<dbReference type="InterPro" id="IPR003789">
    <property type="entry name" value="Asn/Gln_tRNA_amidoTrase-B-like"/>
</dbReference>
<evidence type="ECO:0000313" key="2">
    <source>
        <dbReference type="EMBL" id="AQQ55076.1"/>
    </source>
</evidence>
<gene>
    <name evidence="2" type="ORF">B0X71_10045</name>
</gene>
<accession>A0A1Q2L3S5</accession>
<keyword evidence="3" id="KW-1185">Reference proteome</keyword>
<evidence type="ECO:0000256" key="1">
    <source>
        <dbReference type="SAM" id="Coils"/>
    </source>
</evidence>
<dbReference type="PANTHER" id="PTHR28055:SF1">
    <property type="entry name" value="ALTERED INHERITANCE OF MITOCHONDRIA PROTEIN 41, MITOCHONDRIAL"/>
    <property type="match status" value="1"/>
</dbReference>
<keyword evidence="1" id="KW-0175">Coiled coil</keyword>
<reference evidence="2 3" key="1">
    <citation type="submission" date="2017-02" db="EMBL/GenBank/DDBJ databases">
        <title>The complete genomic sequence of a novel cold adapted crude oil-degrading bacterium Planococcus qaidamina Y42.</title>
        <authorList>
            <person name="Yang R."/>
        </authorList>
    </citation>
    <scope>NUCLEOTIDE SEQUENCE [LARGE SCALE GENOMIC DNA]</scope>
    <source>
        <strain evidence="2 3">Y42</strain>
    </source>
</reference>
<dbReference type="InterPro" id="IPR019004">
    <property type="entry name" value="YqeY/Aim41"/>
</dbReference>
<dbReference type="PANTHER" id="PTHR28055">
    <property type="entry name" value="ALTERED INHERITANCE OF MITOCHONDRIA PROTEIN 41, MITOCHONDRIAL"/>
    <property type="match status" value="1"/>
</dbReference>
<feature type="coiled-coil region" evidence="1">
    <location>
        <begin position="16"/>
        <end position="70"/>
    </location>
</feature>
<dbReference type="Proteomes" id="UP000188184">
    <property type="component" value="Chromosome"/>
</dbReference>
<dbReference type="InterPro" id="IPR042184">
    <property type="entry name" value="YqeY/Aim41_N"/>
</dbReference>
<dbReference type="InterPro" id="IPR023168">
    <property type="entry name" value="GatB_Yqey_C_2"/>
</dbReference>
<dbReference type="AlphaFoldDB" id="A0A1Q2L3S5"/>
<dbReference type="GO" id="GO:0016884">
    <property type="term" value="F:carbon-nitrogen ligase activity, with glutamine as amido-N-donor"/>
    <property type="evidence" value="ECO:0007669"/>
    <property type="project" value="InterPro"/>
</dbReference>
<dbReference type="KEGG" id="pmar:B0X71_10045"/>
<protein>
    <recommendedName>
        <fullName evidence="4">GatB/YqeY domain-containing protein</fullName>
    </recommendedName>
</protein>
<dbReference type="Pfam" id="PF09424">
    <property type="entry name" value="YqeY"/>
    <property type="match status" value="1"/>
</dbReference>
<organism evidence="2 3">
    <name type="scientific">Planococcus lenghuensis</name>
    <dbReference type="NCBI Taxonomy" id="2213202"/>
    <lineage>
        <taxon>Bacteria</taxon>
        <taxon>Bacillati</taxon>
        <taxon>Bacillota</taxon>
        <taxon>Bacilli</taxon>
        <taxon>Bacillales</taxon>
        <taxon>Caryophanaceae</taxon>
        <taxon>Planococcus</taxon>
    </lineage>
</organism>
<dbReference type="Gene3D" id="1.10.10.410">
    <property type="match status" value="1"/>
</dbReference>